<dbReference type="RefSeq" id="WP_153027449.1">
    <property type="nucleotide sequence ID" value="NZ_WIAO01000041.1"/>
</dbReference>
<evidence type="ECO:0000313" key="1">
    <source>
        <dbReference type="EMBL" id="MQM28344.1"/>
    </source>
</evidence>
<proteinExistence type="predicted"/>
<keyword evidence="2" id="KW-1185">Reference proteome</keyword>
<dbReference type="EMBL" id="WIAO01000041">
    <property type="protein sequence ID" value="MQM28344.1"/>
    <property type="molecule type" value="Genomic_DNA"/>
</dbReference>
<dbReference type="AlphaFoldDB" id="A0A6L5GF54"/>
<evidence type="ECO:0000313" key="2">
    <source>
        <dbReference type="Proteomes" id="UP000477750"/>
    </source>
</evidence>
<accession>A0A6L5GF54</accession>
<dbReference type="Proteomes" id="UP000477750">
    <property type="component" value="Unassembled WGS sequence"/>
</dbReference>
<reference evidence="1 2" key="1">
    <citation type="submission" date="2019-10" db="EMBL/GenBank/DDBJ databases">
        <title>Glycomyces albidus sp. nov., a novel actinomycete isolated from rhizosphere soil of wheat (Triticum aestivum L.).</title>
        <authorList>
            <person name="Qian L."/>
        </authorList>
    </citation>
    <scope>NUCLEOTIDE SEQUENCE [LARGE SCALE GENOMIC DNA]</scope>
    <source>
        <strain evidence="1 2">NEAU-7082</strain>
    </source>
</reference>
<gene>
    <name evidence="1" type="ORF">GFD30_22685</name>
</gene>
<organism evidence="1 2">
    <name type="scientific">Glycomyces albidus</name>
    <dbReference type="NCBI Taxonomy" id="2656774"/>
    <lineage>
        <taxon>Bacteria</taxon>
        <taxon>Bacillati</taxon>
        <taxon>Actinomycetota</taxon>
        <taxon>Actinomycetes</taxon>
        <taxon>Glycomycetales</taxon>
        <taxon>Glycomycetaceae</taxon>
        <taxon>Glycomyces</taxon>
    </lineage>
</organism>
<sequence>MLLAGGVVVGLTAVLGLIPWLMRFDLDYRFAVPESWSDTCLGDESTAAGLLDWEEPSAEPPEVADRESFHRYECVWIWRSASPDGGGQQLTMTIELDDDREFGPFDPSVEESLGLGSEDWYAERESLDGWEHGLCRQVNTDLDTSRYECIASAGNLRLTVESRDIPGGNGFEDEYFGPAGKSVEDLTVEIGELVRSVFRK</sequence>
<evidence type="ECO:0008006" key="3">
    <source>
        <dbReference type="Google" id="ProtNLM"/>
    </source>
</evidence>
<comment type="caution">
    <text evidence="1">The sequence shown here is derived from an EMBL/GenBank/DDBJ whole genome shotgun (WGS) entry which is preliminary data.</text>
</comment>
<protein>
    <recommendedName>
        <fullName evidence="3">DUF3558 domain-containing protein</fullName>
    </recommendedName>
</protein>
<name>A0A6L5GF54_9ACTN</name>